<evidence type="ECO:0000313" key="3">
    <source>
        <dbReference type="EMBL" id="PPQ33788.1"/>
    </source>
</evidence>
<evidence type="ECO:0000313" key="4">
    <source>
        <dbReference type="Proteomes" id="UP000239089"/>
    </source>
</evidence>
<feature type="region of interest" description="Disordered" evidence="2">
    <location>
        <begin position="114"/>
        <end position="136"/>
    </location>
</feature>
<reference evidence="3 4" key="1">
    <citation type="journal article" date="2018" name="Arch. Microbiol.">
        <title>New insights into the metabolic potential of the phototrophic purple bacterium Rhodopila globiformis DSM 161(T) from its draft genome sequence and evidence for a vanadium-dependent nitrogenase.</title>
        <authorList>
            <person name="Imhoff J.F."/>
            <person name="Rahn T."/>
            <person name="Kunzel S."/>
            <person name="Neulinger S.C."/>
        </authorList>
    </citation>
    <scope>NUCLEOTIDE SEQUENCE [LARGE SCALE GENOMIC DNA]</scope>
    <source>
        <strain evidence="3 4">DSM 16996</strain>
    </source>
</reference>
<comment type="caution">
    <text evidence="3">The sequence shown here is derived from an EMBL/GenBank/DDBJ whole genome shotgun (WGS) entry which is preliminary data.</text>
</comment>
<accession>A0A2S6NGM9</accession>
<dbReference type="InterPro" id="IPR045510">
    <property type="entry name" value="DUF6481"/>
</dbReference>
<dbReference type="RefSeq" id="WP_104505987.1">
    <property type="nucleotide sequence ID" value="NZ_JACIGC010000001.1"/>
</dbReference>
<protein>
    <submittedName>
        <fullName evidence="3">Uncharacterized protein</fullName>
    </submittedName>
</protein>
<dbReference type="AlphaFoldDB" id="A0A2S6NGM9"/>
<gene>
    <name evidence="3" type="ORF">CCR94_00775</name>
</gene>
<evidence type="ECO:0000256" key="2">
    <source>
        <dbReference type="SAM" id="MobiDB-lite"/>
    </source>
</evidence>
<dbReference type="Proteomes" id="UP000239089">
    <property type="component" value="Unassembled WGS sequence"/>
</dbReference>
<evidence type="ECO:0000256" key="1">
    <source>
        <dbReference type="SAM" id="Coils"/>
    </source>
</evidence>
<sequence length="136" mass="15303">MPAFKGASFQDRQKSTAEAKKALLEKFKARPAADDPAVVAREAERREIVAAREARAIERARQKAEDQAALEVRLKAAEAAREAESLAEAERLRLEAEAAIQAKELLEIEKKAERDARYAARKGRKAESKSENRRYR</sequence>
<dbReference type="Pfam" id="PF20089">
    <property type="entry name" value="DUF6481"/>
    <property type="match status" value="1"/>
</dbReference>
<proteinExistence type="predicted"/>
<organism evidence="3 4">
    <name type="scientific">Rhodoblastus sphagnicola</name>
    <dbReference type="NCBI Taxonomy" id="333368"/>
    <lineage>
        <taxon>Bacteria</taxon>
        <taxon>Pseudomonadati</taxon>
        <taxon>Pseudomonadota</taxon>
        <taxon>Alphaproteobacteria</taxon>
        <taxon>Hyphomicrobiales</taxon>
        <taxon>Rhodoblastaceae</taxon>
        <taxon>Rhodoblastus</taxon>
    </lineage>
</organism>
<feature type="coiled-coil region" evidence="1">
    <location>
        <begin position="77"/>
        <end position="109"/>
    </location>
</feature>
<dbReference type="EMBL" id="NHSJ01000013">
    <property type="protein sequence ID" value="PPQ33788.1"/>
    <property type="molecule type" value="Genomic_DNA"/>
</dbReference>
<name>A0A2S6NGM9_9HYPH</name>
<keyword evidence="4" id="KW-1185">Reference proteome</keyword>
<keyword evidence="1" id="KW-0175">Coiled coil</keyword>
<feature type="compositionally biased region" description="Basic and acidic residues" evidence="2">
    <location>
        <begin position="125"/>
        <end position="136"/>
    </location>
</feature>